<keyword evidence="5 6" id="KW-0968">Cytoplasmic vesicle</keyword>
<dbReference type="OrthoDB" id="160405at2759"/>
<feature type="transmembrane region" description="Helical" evidence="6">
    <location>
        <begin position="39"/>
        <end position="60"/>
    </location>
</feature>
<comment type="subcellular location">
    <subcellularLocation>
        <location evidence="6">Endoplasmic reticulum membrane</location>
        <topology evidence="6">Multi-pass membrane protein</topology>
    </subcellularLocation>
    <subcellularLocation>
        <location evidence="6">Endoplasmic reticulum-Golgi intermediate compartment membrane</location>
        <topology evidence="6">Multi-pass membrane protein</topology>
    </subcellularLocation>
    <subcellularLocation>
        <location evidence="6">Cytoplasmic vesicle</location>
        <location evidence="6">COPII-coated vesicle membrane</location>
        <topology evidence="6">Multi-pass membrane protein</topology>
    </subcellularLocation>
</comment>
<dbReference type="GO" id="GO:0005789">
    <property type="term" value="C:endoplasmic reticulum membrane"/>
    <property type="evidence" value="ECO:0007669"/>
    <property type="project" value="UniProtKB-SubCell"/>
</dbReference>
<evidence type="ECO:0000256" key="3">
    <source>
        <dbReference type="ARBA" id="ARBA00022989"/>
    </source>
</evidence>
<keyword evidence="1 6" id="KW-0812">Transmembrane</keyword>
<name>A0A2A9PLX4_OPHUN</name>
<dbReference type="PANTHER" id="PTHR31792">
    <property type="entry name" value="VACUOLAR ATPASE ASSEMBLY INTEGRAL MEMBRANE PROTEIN VMA21"/>
    <property type="match status" value="1"/>
</dbReference>
<evidence type="ECO:0000256" key="2">
    <source>
        <dbReference type="ARBA" id="ARBA00022824"/>
    </source>
</evidence>
<dbReference type="STRING" id="268505.A0A2A9PLX4"/>
<dbReference type="HAMAP" id="MF_03058">
    <property type="entry name" value="VMA21"/>
    <property type="match status" value="1"/>
</dbReference>
<keyword evidence="3 6" id="KW-1133">Transmembrane helix</keyword>
<proteinExistence type="inferred from homology"/>
<accession>A0A2A9PLX4</accession>
<organism evidence="8 9">
    <name type="scientific">Ophiocordyceps unilateralis</name>
    <name type="common">Zombie-ant fungus</name>
    <name type="synonym">Torrubia unilateralis</name>
    <dbReference type="NCBI Taxonomy" id="268505"/>
    <lineage>
        <taxon>Eukaryota</taxon>
        <taxon>Fungi</taxon>
        <taxon>Dikarya</taxon>
        <taxon>Ascomycota</taxon>
        <taxon>Pezizomycotina</taxon>
        <taxon>Sordariomycetes</taxon>
        <taxon>Hypocreomycetidae</taxon>
        <taxon>Hypocreales</taxon>
        <taxon>Ophiocordycipitaceae</taxon>
        <taxon>Ophiocordyceps</taxon>
    </lineage>
</organism>
<dbReference type="GO" id="GO:0033116">
    <property type="term" value="C:endoplasmic reticulum-Golgi intermediate compartment membrane"/>
    <property type="evidence" value="ECO:0007669"/>
    <property type="project" value="UniProtKB-SubCell"/>
</dbReference>
<evidence type="ECO:0000256" key="1">
    <source>
        <dbReference type="ARBA" id="ARBA00022692"/>
    </source>
</evidence>
<dbReference type="GO" id="GO:0012507">
    <property type="term" value="C:ER to Golgi transport vesicle membrane"/>
    <property type="evidence" value="ECO:0007669"/>
    <property type="project" value="UniProtKB-SubCell"/>
</dbReference>
<evidence type="ECO:0000256" key="7">
    <source>
        <dbReference type="SAM" id="MobiDB-lite"/>
    </source>
</evidence>
<keyword evidence="9" id="KW-1185">Reference proteome</keyword>
<evidence type="ECO:0000313" key="9">
    <source>
        <dbReference type="Proteomes" id="UP000037136"/>
    </source>
</evidence>
<gene>
    <name evidence="8" type="ORF">XA68_15908</name>
</gene>
<dbReference type="Pfam" id="PF09446">
    <property type="entry name" value="VMA21"/>
    <property type="match status" value="1"/>
</dbReference>
<comment type="caution">
    <text evidence="6">Lacks conserved residue(s) required for the propagation of feature annotation.</text>
</comment>
<evidence type="ECO:0000313" key="8">
    <source>
        <dbReference type="EMBL" id="PFH61892.1"/>
    </source>
</evidence>
<comment type="function">
    <text evidence="6">Required for the assembly of the V0 complex of the vacuolar ATPase (V-ATPase) in the endoplasmic reticulum.</text>
</comment>
<dbReference type="GO" id="GO:0070072">
    <property type="term" value="P:vacuolar proton-transporting V-type ATPase complex assembly"/>
    <property type="evidence" value="ECO:0007669"/>
    <property type="project" value="UniProtKB-UniRule"/>
</dbReference>
<keyword evidence="4 6" id="KW-0472">Membrane</keyword>
<dbReference type="PANTHER" id="PTHR31792:SF3">
    <property type="entry name" value="VACUOLAR ATPASE ASSEMBLY INTEGRAL MEMBRANE PROTEIN VMA21"/>
    <property type="match status" value="1"/>
</dbReference>
<evidence type="ECO:0000256" key="6">
    <source>
        <dbReference type="HAMAP-Rule" id="MF_03058"/>
    </source>
</evidence>
<keyword evidence="2 6" id="KW-0256">Endoplasmic reticulum</keyword>
<dbReference type="AlphaFoldDB" id="A0A2A9PLX4"/>
<dbReference type="Proteomes" id="UP000037136">
    <property type="component" value="Unassembled WGS sequence"/>
</dbReference>
<evidence type="ECO:0000256" key="5">
    <source>
        <dbReference type="ARBA" id="ARBA00023329"/>
    </source>
</evidence>
<comment type="caution">
    <text evidence="8">The sequence shown here is derived from an EMBL/GenBank/DDBJ whole genome shotgun (WGS) entry which is preliminary data.</text>
</comment>
<evidence type="ECO:0000256" key="4">
    <source>
        <dbReference type="ARBA" id="ARBA00023136"/>
    </source>
</evidence>
<protein>
    <submittedName>
        <fullName evidence="8">Uncharacterized protein</fullName>
    </submittedName>
</protein>
<dbReference type="EMBL" id="LAZP02000050">
    <property type="protein sequence ID" value="PFH61892.1"/>
    <property type="molecule type" value="Genomic_DNA"/>
</dbReference>
<dbReference type="InterPro" id="IPR019013">
    <property type="entry name" value="Vma21"/>
</dbReference>
<feature type="region of interest" description="Disordered" evidence="7">
    <location>
        <begin position="1"/>
        <end position="32"/>
    </location>
</feature>
<sequence length="112" mass="12042">MATRRILASGTDPTPNFIDKDAQSPEEPSNITPAVPKHVIVKLLAFTFAMIVLPIGSYFLSVDTVFKGNSSYAGGFAALLANVVLIAYVIVAMNEDESDRTAARKPEGKKDQ</sequence>
<reference evidence="8 9" key="1">
    <citation type="journal article" date="2015" name="BMC Genomics">
        <title>Gene expression during zombie ant biting behavior reflects the complexity underlying fungal parasitic behavioral manipulation.</title>
        <authorList>
            <person name="de Bekker C."/>
            <person name="Ohm R.A."/>
            <person name="Loreto R.G."/>
            <person name="Sebastian A."/>
            <person name="Albert I."/>
            <person name="Merrow M."/>
            <person name="Brachmann A."/>
            <person name="Hughes D.P."/>
        </authorList>
    </citation>
    <scope>NUCLEOTIDE SEQUENCE [LARGE SCALE GENOMIC DNA]</scope>
    <source>
        <strain evidence="8 9">SC16a</strain>
    </source>
</reference>
<comment type="similarity">
    <text evidence="6">Belongs to the VMA21 family.</text>
</comment>
<reference evidence="8 9" key="2">
    <citation type="journal article" date="2017" name="Sci. Rep.">
        <title>Ant-infecting Ophiocordyceps genomes reveal a high diversity of potential behavioral manipulation genes and a possible major role for enterotoxins.</title>
        <authorList>
            <person name="de Bekker C."/>
            <person name="Ohm R.A."/>
            <person name="Evans H.C."/>
            <person name="Brachmann A."/>
            <person name="Hughes D.P."/>
        </authorList>
    </citation>
    <scope>NUCLEOTIDE SEQUENCE [LARGE SCALE GENOMIC DNA]</scope>
    <source>
        <strain evidence="8 9">SC16a</strain>
    </source>
</reference>
<feature type="transmembrane region" description="Helical" evidence="6">
    <location>
        <begin position="72"/>
        <end position="91"/>
    </location>
</feature>